<dbReference type="SUPFAM" id="SSF51055">
    <property type="entry name" value="Carbohydrate binding domain"/>
    <property type="match status" value="3"/>
</dbReference>
<comment type="catalytic activity">
    <reaction evidence="1">
        <text>Random endo-hydrolysis of N-acetyl-beta-D-glucosaminide (1-&gt;4)-beta-linkages in chitin and chitodextrins.</text>
        <dbReference type="EC" id="3.2.1.14"/>
    </reaction>
</comment>
<keyword evidence="4" id="KW-0146">Chitin degradation</keyword>
<sequence length="808" mass="86540">MHATQAYGKKLLPLLLLVTLLLSLLPIYPSTSSGAAAQWAPNTAYKAKDLVSYNGVTYECLQPHTSLNGWEPPNVASLWKKAEDPTPTPSPSPSPNPSPSPSPSPNPSPSPSPNPSPTPSPSPGTGAPAWQAGTAYKVGDLVSYNGKTYKALAAHTALVGWEPATTPTLWKLDSSDPTKPEPTTPFCAPDWSASKIYAKGKIVGYKGKAYRAISDVHGIAPDDTTYNMWEVAGKISNDLCPVSIPNNIDYGTANPGTGNTNAGKINPTGAISAGHPVSGTGTGGTKGGIDPATDPGGNHPGFDADTGGRVAKLPSGTLPLQHNTYEMSAGQEVVEYLGDWAIYGRRFDFSKLPVKNVNRLVYGFAGVCFPAAQNTQDPGFPTTAPASVNRTCKQSKLPDGAMAIADFEAAFLRTLPGQTGGKITGTESMYDLDPNDVAGVFGALYQLRKTNPNLKLDLSVGGWTLSEGFPWMASDTTRRKAFVDSVVRFLEQFGFDGVDIDWEYPASDGAVIGMARKDDPENYIKLLKELRAGLDWLTKKTGKEYRLSSAIPATEEKLAKIDWAEASKYLNRLYAMTYDLSGAWERELGHHTSLYPNPNAKDPATGKHVDLSLDTTVKLLKGYGVPANKIMIGIANYHRSKAMKNGDITEYTNGLIGKSTFGDLAWKAKSLILGIAGVGSWEAGVVEGYDLYQNYLDKDLKPKNGYKLYTDKAANADYLVNPIGSFITVETPRTVALKTQYAKDNGLAGIFGWQLEQDNGYNLNALNHILGNKLVSDVSDGKPKDQIAVCGQNVTAAECDQLNASLKK</sequence>
<keyword evidence="7" id="KW-0624">Polysaccharide degradation</keyword>
<evidence type="ECO:0000256" key="5">
    <source>
        <dbReference type="ARBA" id="ARBA00023277"/>
    </source>
</evidence>
<dbReference type="InterPro" id="IPR017853">
    <property type="entry name" value="GH"/>
</dbReference>
<dbReference type="GO" id="GO:0005576">
    <property type="term" value="C:extracellular region"/>
    <property type="evidence" value="ECO:0007669"/>
    <property type="project" value="InterPro"/>
</dbReference>
<evidence type="ECO:0000256" key="6">
    <source>
        <dbReference type="ARBA" id="ARBA00023295"/>
    </source>
</evidence>
<dbReference type="Proteomes" id="UP001527202">
    <property type="component" value="Unassembled WGS sequence"/>
</dbReference>
<dbReference type="EMBL" id="JAMDMJ010000029">
    <property type="protein sequence ID" value="MCY9598201.1"/>
    <property type="molecule type" value="Genomic_DNA"/>
</dbReference>
<evidence type="ECO:0000256" key="3">
    <source>
        <dbReference type="ARBA" id="ARBA00022801"/>
    </source>
</evidence>
<reference evidence="11 14" key="2">
    <citation type="submission" date="2022-05" db="EMBL/GenBank/DDBJ databases">
        <title>Genome Sequencing of Bee-Associated Microbes.</title>
        <authorList>
            <person name="Dunlap C."/>
        </authorList>
    </citation>
    <scope>NUCLEOTIDE SEQUENCE [LARGE SCALE GENOMIC DNA]</scope>
    <source>
        <strain evidence="11 14">NRRL B-23120</strain>
    </source>
</reference>
<reference evidence="12 13" key="1">
    <citation type="submission" date="2018-01" db="EMBL/GenBank/DDBJ databases">
        <title>The whole genome sequencing and assembly of Paenibacillus chitinolyticus KCCM 41400 strain.</title>
        <authorList>
            <person name="Kim J.-Y."/>
            <person name="Park M.-K."/>
            <person name="Lee Y.-J."/>
            <person name="Yi H."/>
            <person name="Bahn Y.-S."/>
            <person name="Kim J.F."/>
            <person name="Lee D.-W."/>
        </authorList>
    </citation>
    <scope>NUCLEOTIDE SEQUENCE [LARGE SCALE GENOMIC DNA]</scope>
    <source>
        <strain evidence="12 13">KCCM 41400</strain>
    </source>
</reference>
<dbReference type="InterPro" id="IPR036573">
    <property type="entry name" value="CBM_sf_5/12"/>
</dbReference>
<dbReference type="SMART" id="SM00495">
    <property type="entry name" value="ChtBD3"/>
    <property type="match status" value="3"/>
</dbReference>
<dbReference type="InterPro" id="IPR001223">
    <property type="entry name" value="Glyco_hydro18_cat"/>
</dbReference>
<evidence type="ECO:0000313" key="14">
    <source>
        <dbReference type="Proteomes" id="UP001527202"/>
    </source>
</evidence>
<dbReference type="InterPro" id="IPR029070">
    <property type="entry name" value="Chitinase_insertion_sf"/>
</dbReference>
<evidence type="ECO:0000256" key="1">
    <source>
        <dbReference type="ARBA" id="ARBA00000822"/>
    </source>
</evidence>
<dbReference type="GO" id="GO:0008843">
    <property type="term" value="F:endochitinase activity"/>
    <property type="evidence" value="ECO:0007669"/>
    <property type="project" value="UniProtKB-EC"/>
</dbReference>
<protein>
    <recommendedName>
        <fullName evidence="2">chitinase</fullName>
        <ecNumber evidence="2">3.2.1.14</ecNumber>
    </recommendedName>
</protein>
<dbReference type="EC" id="3.2.1.14" evidence="2"/>
<dbReference type="InterPro" id="IPR011583">
    <property type="entry name" value="Chitinase_II/V-like_cat"/>
</dbReference>
<organism evidence="12 13">
    <name type="scientific">Paenibacillus chitinolyticus</name>
    <dbReference type="NCBI Taxonomy" id="79263"/>
    <lineage>
        <taxon>Bacteria</taxon>
        <taxon>Bacillati</taxon>
        <taxon>Bacillota</taxon>
        <taxon>Bacilli</taxon>
        <taxon>Bacillales</taxon>
        <taxon>Paenibacillaceae</taxon>
        <taxon>Paenibacillus</taxon>
    </lineage>
</organism>
<evidence type="ECO:0000256" key="2">
    <source>
        <dbReference type="ARBA" id="ARBA00012729"/>
    </source>
</evidence>
<dbReference type="SMART" id="SM00636">
    <property type="entry name" value="Glyco_18"/>
    <property type="match status" value="1"/>
</dbReference>
<dbReference type="GO" id="GO:0030246">
    <property type="term" value="F:carbohydrate binding"/>
    <property type="evidence" value="ECO:0007669"/>
    <property type="project" value="InterPro"/>
</dbReference>
<dbReference type="CDD" id="cd06548">
    <property type="entry name" value="GH18_chitinase"/>
    <property type="match status" value="1"/>
</dbReference>
<dbReference type="RefSeq" id="WP_042225994.1">
    <property type="nucleotide sequence ID" value="NZ_CP026520.1"/>
</dbReference>
<dbReference type="GO" id="GO:0000272">
    <property type="term" value="P:polysaccharide catabolic process"/>
    <property type="evidence" value="ECO:0007669"/>
    <property type="project" value="UniProtKB-KW"/>
</dbReference>
<proteinExistence type="predicted"/>
<dbReference type="EMBL" id="CP026520">
    <property type="protein sequence ID" value="QAV19174.1"/>
    <property type="molecule type" value="Genomic_DNA"/>
</dbReference>
<keyword evidence="6 8" id="KW-0326">Glycosidase</keyword>
<dbReference type="KEGG" id="pchi:PC41400_16395"/>
<dbReference type="Gene3D" id="2.10.10.20">
    <property type="entry name" value="Carbohydrate-binding module superfamily 5/12"/>
    <property type="match status" value="3"/>
</dbReference>
<dbReference type="Proteomes" id="UP000288943">
    <property type="component" value="Chromosome"/>
</dbReference>
<keyword evidence="14" id="KW-1185">Reference proteome</keyword>
<dbReference type="SMR" id="A0A410WXR6"/>
<feature type="domain" description="GH18" evidence="10">
    <location>
        <begin position="331"/>
        <end position="773"/>
    </location>
</feature>
<dbReference type="CDD" id="cd12215">
    <property type="entry name" value="ChiC_BD"/>
    <property type="match status" value="1"/>
</dbReference>
<keyword evidence="5" id="KW-0119">Carbohydrate metabolism</keyword>
<evidence type="ECO:0000259" key="10">
    <source>
        <dbReference type="PROSITE" id="PS51910"/>
    </source>
</evidence>
<evidence type="ECO:0000256" key="9">
    <source>
        <dbReference type="SAM" id="MobiDB-lite"/>
    </source>
</evidence>
<dbReference type="PANTHER" id="PTHR11177">
    <property type="entry name" value="CHITINASE"/>
    <property type="match status" value="1"/>
</dbReference>
<name>A0A410WXR6_9BACL</name>
<dbReference type="CDD" id="cd12214">
    <property type="entry name" value="ChiA1_BD"/>
    <property type="match status" value="2"/>
</dbReference>
<dbReference type="GeneID" id="95376391"/>
<dbReference type="Gene3D" id="3.20.20.80">
    <property type="entry name" value="Glycosidases"/>
    <property type="match status" value="1"/>
</dbReference>
<dbReference type="InterPro" id="IPR050314">
    <property type="entry name" value="Glycosyl_Hydrlase_18"/>
</dbReference>
<evidence type="ECO:0000256" key="4">
    <source>
        <dbReference type="ARBA" id="ARBA00023024"/>
    </source>
</evidence>
<feature type="region of interest" description="Disordered" evidence="9">
    <location>
        <begin position="79"/>
        <end position="128"/>
    </location>
</feature>
<evidence type="ECO:0000313" key="13">
    <source>
        <dbReference type="Proteomes" id="UP000288943"/>
    </source>
</evidence>
<evidence type="ECO:0000313" key="12">
    <source>
        <dbReference type="EMBL" id="QAV19174.1"/>
    </source>
</evidence>
<dbReference type="GO" id="GO:0006032">
    <property type="term" value="P:chitin catabolic process"/>
    <property type="evidence" value="ECO:0007669"/>
    <property type="project" value="UniProtKB-KW"/>
</dbReference>
<gene>
    <name evidence="11" type="ORF">M5X16_20850</name>
    <name evidence="12" type="ORF">PC41400_16395</name>
</gene>
<evidence type="ECO:0000313" key="11">
    <source>
        <dbReference type="EMBL" id="MCY9598201.1"/>
    </source>
</evidence>
<dbReference type="InterPro" id="IPR001579">
    <property type="entry name" value="Glyco_hydro_18_chit_AS"/>
</dbReference>
<evidence type="ECO:0000256" key="8">
    <source>
        <dbReference type="RuleBase" id="RU000489"/>
    </source>
</evidence>
<dbReference type="OrthoDB" id="1849628at2"/>
<accession>A0A410WXR6</accession>
<dbReference type="PROSITE" id="PS01095">
    <property type="entry name" value="GH18_1"/>
    <property type="match status" value="1"/>
</dbReference>
<dbReference type="GO" id="GO:0008061">
    <property type="term" value="F:chitin binding"/>
    <property type="evidence" value="ECO:0007669"/>
    <property type="project" value="InterPro"/>
</dbReference>
<dbReference type="Gene3D" id="3.10.50.10">
    <property type="match status" value="1"/>
</dbReference>
<evidence type="ECO:0000256" key="7">
    <source>
        <dbReference type="ARBA" id="ARBA00023326"/>
    </source>
</evidence>
<dbReference type="PANTHER" id="PTHR11177:SF317">
    <property type="entry name" value="CHITINASE 12-RELATED"/>
    <property type="match status" value="1"/>
</dbReference>
<dbReference type="AlphaFoldDB" id="A0A410WXR6"/>
<dbReference type="PROSITE" id="PS51910">
    <property type="entry name" value="GH18_2"/>
    <property type="match status" value="1"/>
</dbReference>
<dbReference type="InterPro" id="IPR003610">
    <property type="entry name" value="CBM5/12"/>
</dbReference>
<dbReference type="Pfam" id="PF02839">
    <property type="entry name" value="CBM_5_12"/>
    <property type="match status" value="2"/>
</dbReference>
<feature type="compositionally biased region" description="Pro residues" evidence="9">
    <location>
        <begin position="86"/>
        <end position="122"/>
    </location>
</feature>
<dbReference type="SUPFAM" id="SSF51445">
    <property type="entry name" value="(Trans)glycosidases"/>
    <property type="match status" value="1"/>
</dbReference>
<dbReference type="Pfam" id="PF00704">
    <property type="entry name" value="Glyco_hydro_18"/>
    <property type="match status" value="1"/>
</dbReference>
<keyword evidence="3 8" id="KW-0378">Hydrolase</keyword>
<dbReference type="SUPFAM" id="SSF54556">
    <property type="entry name" value="Chitinase insertion domain"/>
    <property type="match status" value="1"/>
</dbReference>